<gene>
    <name evidence="1" type="ORF">L3Q82_017474</name>
</gene>
<evidence type="ECO:0000313" key="2">
    <source>
        <dbReference type="Proteomes" id="UP000831701"/>
    </source>
</evidence>
<accession>A0ACB8VL76</accession>
<proteinExistence type="predicted"/>
<dbReference type="Proteomes" id="UP000831701">
    <property type="component" value="Chromosome 20"/>
</dbReference>
<name>A0ACB8VL76_9TELE</name>
<evidence type="ECO:0000313" key="1">
    <source>
        <dbReference type="EMBL" id="KAI3356226.1"/>
    </source>
</evidence>
<reference evidence="1" key="1">
    <citation type="submission" date="2022-04" db="EMBL/GenBank/DDBJ databases">
        <title>Jade perch genome.</title>
        <authorList>
            <person name="Chao B."/>
        </authorList>
    </citation>
    <scope>NUCLEOTIDE SEQUENCE</scope>
    <source>
        <strain evidence="1">CB-2022</strain>
    </source>
</reference>
<sequence>MQFTLQHRFSLQPLTKLTQVAQNREADGFDEERPEVPMLLRDVPPFDHLRLTMPQPLGKVRLLPAHSTTREQGVSRPHKDNPIISKHFTCVVNMLYNLQFTQALAALSSKFSPEERQAWSTSGALKKNAPDADKSFEALLSHVISELSKDKSVYKVNEEETSMLISSVWSPQSIEFSLQQFCLPFLRLSCLLQHHLYGDNLTGCLEEEEFPSLAVCLGLLPSAPQPSSVVHSASCLKWAVNAFDLVTQWCGEVTGLSQLQAEQSLTLLVQDPQWAAPRLLQLPDNYNIIFQYYHRKACTACKKVPKDPALCLVCGAFVCLKGVCCKQQGICECVLHSQHCGAATGIFLLINASVIIIIRGHRFCLWGSVYLDAHGEEDRDLRIHSLYSITLYYFSVASRSSYAKRGIECWSSSGFHTPLITSISVGGLTIMDSKIFQYLNKCCCSLFKRSLYGLYPYKSSMIGMENLGDPSGNWDIVETIGKGTYGKVYRVTNKKDGSEAAVKVLDPINDVDEEIEAEYNILRSLSNHPNVVKFYGMFYKSDNQSGGQLWLVLELCNGGSVTELIKGLLIRGQRLQEPVISYILYSALLGLQHLHNNRIIHRDVKGNNILLTTEGGVKLVDFGVSAQLTSARLRRNTSVGTPFWMAPEVIACEQQYDYSYDARCDVWSLGITAIELADGDPPLAEMHPVKALFKIPRNPSPTLRNPEQWCRSFSHFIGQCLIKDFEARPSVTHLLEHPFIKQAHGKDVALRQQLAALVQEQQEVGCKTRTKHERINTRKTLIIESCPDDDLVNLEFLDEEIIISHLQKRYDELQVYTYVGDILIALNPFQNLSIYSPQFSKLYHSVKRADNPPHIFATADAAYRGMVTFCKDQCIIISGESGAGKTESAHLIVQHLTFLGKANNRTLREKILQVNPLVEAFGNACTAINDNSSRFGKYLEMKFTPAGAVIGAKISEYLLEKSRVIKQATGEKNFHIFYYIYAGLYHQDKLKTYRLPDRTPPRYIDSQHCKVMQDIVSSKLYKEQFDAIQECFRNIGFTEEEVNSVYRILSAILNTGNIEFAAITSQHQTDKSEVPNSEALENAASLLSIGPEELQEALTSQCVVTRGETIIRTNTVDKATDVRDAMSKALYGRLFSWIVNRINTLLQPDMNICAAESSMNVGILDIFGFENFKKNSFEQLCINIANEQIQFYFNQHIFALEQVRLTHRERSLSRVLDSATVTRESSFVPTTEPARLISLSSLDVSFLDMLPPSIPQCKRGHWQPQTGGWCALSSPVYCLSIARGICNESTASTSAPSSRTGRGLGLDLPKSITSSFVLEVLSYGSGLDGAGRGWHPPHQHLAGRRTAGDPGRACTWGLRRLRKSRSNVFIRCEVSATGRKSFSSLGRFFFGTGTMRDVFQRVGTLPICRLRLKIRCSGSPSSAAQVFSSLSLGTHFIWACGFPGSELPQLSSDLMEYQSEGVDASLVEYEDNRPILDMFLQKPMGLLSLLDEESRFPQATDHTLVDKFEDNLRYKYFWIPKCMELCFGIQHYAGKVMYSVNGFLEKNRDTLPADIVVVLRTSENKLLQQLFSSPLTKTGNLATSRARVTAASRSLPPQLGSGRTKVDTMEMMRHPEETTNMRRQTVASYFRYSLMDLLSKMVVGQPHFVRCIKPNDDRQALRFCKERVLAQLRYTGILETVNIRRQGYSHRILFEEFVSRYYYLAFRAHQMPETSKENAVAILERAKLEGWVLGTTKVFLRYYHVEQLNLLLREVIARVVVMQAYTKGWLGARRYRKEREKRNRGAIIIQSAYRGHLVRRDHGPQRHRCHPEAGGKTTKEEHTGSNNTESKEAYMDHIQRGNVGLDSLDRQVKDIKRDKGRAEDSVTKPCRETARLRDMQCKQGPVMKLQQRTPRRRGQQPKLLNSPEDSLYYNQLNFCFFFFPPYPRGRRTLTMAAVAVLRNETLQAFLQDRTPNSSPENCKHSPLALLAATCNRIGHHHGSNPTDFLQVPYDPSLGSPSRLFHPWTNEGTPQGSLAGNSTFGLSSKPQLSAHIQSSFSSHHELPLTPPADPSYPYDFSPVKMLPCSMQSLQSTCPPTYVPAVSYAAPAPIPPAMPSFVTGPSGLVHQQQRQLSPSSGEDIPWWSLQQGNHVSHSPSLGPHRFQLQRGLVLGHTDFAQYQTQIAALLHTKSPLATARRCRRCRCPNCQSSTAGDEPGKKKQHICHIPGCGKVYGKTSHLKAHLRWHSGERPFVCNWLFCGKSFTRSDELQRHLRTHTGEKRFVCPDCCKRFMRSDHLAKHVKTHQNKKSKCHDKTLDHVKREDTRNML</sequence>
<organism evidence="1 2">
    <name type="scientific">Scortum barcoo</name>
    <name type="common">barcoo grunter</name>
    <dbReference type="NCBI Taxonomy" id="214431"/>
    <lineage>
        <taxon>Eukaryota</taxon>
        <taxon>Metazoa</taxon>
        <taxon>Chordata</taxon>
        <taxon>Craniata</taxon>
        <taxon>Vertebrata</taxon>
        <taxon>Euteleostomi</taxon>
        <taxon>Actinopterygii</taxon>
        <taxon>Neopterygii</taxon>
        <taxon>Teleostei</taxon>
        <taxon>Neoteleostei</taxon>
        <taxon>Acanthomorphata</taxon>
        <taxon>Eupercaria</taxon>
        <taxon>Centrarchiformes</taxon>
        <taxon>Terapontoidei</taxon>
        <taxon>Terapontidae</taxon>
        <taxon>Scortum</taxon>
    </lineage>
</organism>
<dbReference type="EMBL" id="CM041550">
    <property type="protein sequence ID" value="KAI3356226.1"/>
    <property type="molecule type" value="Genomic_DNA"/>
</dbReference>
<protein>
    <submittedName>
        <fullName evidence="1">Uncharacterized protein</fullName>
    </submittedName>
</protein>
<comment type="caution">
    <text evidence="1">The sequence shown here is derived from an EMBL/GenBank/DDBJ whole genome shotgun (WGS) entry which is preliminary data.</text>
</comment>
<keyword evidence="2" id="KW-1185">Reference proteome</keyword>